<keyword evidence="2" id="KW-0560">Oxidoreductase</keyword>
<dbReference type="Proteomes" id="UP000502508">
    <property type="component" value="Chromosome"/>
</dbReference>
<evidence type="ECO:0000259" key="1">
    <source>
        <dbReference type="PROSITE" id="PS51725"/>
    </source>
</evidence>
<sequence>MIIVAGWIKVDPAARESYLDGCRAVLEQARAAAGCLDFSLTADLLEPWRINVFERWESDEDLARFRGSGPDEEQATQILDASVAKYRISAVEAP</sequence>
<keyword evidence="3" id="KW-1185">Reference proteome</keyword>
<dbReference type="Pfam" id="PF03992">
    <property type="entry name" value="ABM"/>
    <property type="match status" value="1"/>
</dbReference>
<dbReference type="KEGG" id="pfla:Pflav_082220"/>
<reference evidence="2 3" key="2">
    <citation type="submission" date="2020-03" db="EMBL/GenBank/DDBJ databases">
        <authorList>
            <person name="Ichikawa N."/>
            <person name="Kimura A."/>
            <person name="Kitahashi Y."/>
            <person name="Uohara A."/>
        </authorList>
    </citation>
    <scope>NUCLEOTIDE SEQUENCE [LARGE SCALE GENOMIC DNA]</scope>
    <source>
        <strain evidence="2 3">NBRC 107702</strain>
    </source>
</reference>
<name>A0A6F8Y6R9_9ACTN</name>
<keyword evidence="2" id="KW-0503">Monooxygenase</keyword>
<reference evidence="2 3" key="1">
    <citation type="submission" date="2020-03" db="EMBL/GenBank/DDBJ databases">
        <title>Whole genome shotgun sequence of Phytohabitans flavus NBRC 107702.</title>
        <authorList>
            <person name="Komaki H."/>
            <person name="Tamura T."/>
        </authorList>
    </citation>
    <scope>NUCLEOTIDE SEQUENCE [LARGE SCALE GENOMIC DNA]</scope>
    <source>
        <strain evidence="2 3">NBRC 107702</strain>
    </source>
</reference>
<dbReference type="RefSeq" id="WP_173041556.1">
    <property type="nucleotide sequence ID" value="NZ_AP022870.1"/>
</dbReference>
<dbReference type="InterPro" id="IPR007138">
    <property type="entry name" value="ABM_dom"/>
</dbReference>
<dbReference type="SUPFAM" id="SSF54909">
    <property type="entry name" value="Dimeric alpha+beta barrel"/>
    <property type="match status" value="1"/>
</dbReference>
<dbReference type="AlphaFoldDB" id="A0A6F8Y6R9"/>
<dbReference type="Gene3D" id="3.30.70.100">
    <property type="match status" value="1"/>
</dbReference>
<dbReference type="EMBL" id="AP022870">
    <property type="protein sequence ID" value="BCB81812.1"/>
    <property type="molecule type" value="Genomic_DNA"/>
</dbReference>
<gene>
    <name evidence="2" type="ORF">Pflav_082220</name>
</gene>
<dbReference type="GO" id="GO:0004497">
    <property type="term" value="F:monooxygenase activity"/>
    <property type="evidence" value="ECO:0007669"/>
    <property type="project" value="UniProtKB-KW"/>
</dbReference>
<dbReference type="PROSITE" id="PS51725">
    <property type="entry name" value="ABM"/>
    <property type="match status" value="1"/>
</dbReference>
<feature type="domain" description="ABM" evidence="1">
    <location>
        <begin position="2"/>
        <end position="91"/>
    </location>
</feature>
<proteinExistence type="predicted"/>
<accession>A0A6F8Y6R9</accession>
<organism evidence="2 3">
    <name type="scientific">Phytohabitans flavus</name>
    <dbReference type="NCBI Taxonomy" id="1076124"/>
    <lineage>
        <taxon>Bacteria</taxon>
        <taxon>Bacillati</taxon>
        <taxon>Actinomycetota</taxon>
        <taxon>Actinomycetes</taxon>
        <taxon>Micromonosporales</taxon>
        <taxon>Micromonosporaceae</taxon>
    </lineage>
</organism>
<evidence type="ECO:0000313" key="3">
    <source>
        <dbReference type="Proteomes" id="UP000502508"/>
    </source>
</evidence>
<evidence type="ECO:0000313" key="2">
    <source>
        <dbReference type="EMBL" id="BCB81812.1"/>
    </source>
</evidence>
<dbReference type="InterPro" id="IPR011008">
    <property type="entry name" value="Dimeric_a/b-barrel"/>
</dbReference>
<protein>
    <submittedName>
        <fullName evidence="2">Antibiotic biosynthesis monooxygenase</fullName>
    </submittedName>
</protein>